<keyword evidence="8 17" id="KW-0547">Nucleotide-binding</keyword>
<evidence type="ECO:0000256" key="15">
    <source>
        <dbReference type="ARBA" id="ARBA00023170"/>
    </source>
</evidence>
<dbReference type="InterPro" id="IPR000719">
    <property type="entry name" value="Prot_kinase_dom"/>
</dbReference>
<feature type="domain" description="Protein kinase" evidence="21">
    <location>
        <begin position="2994"/>
        <end position="3278"/>
    </location>
</feature>
<dbReference type="InterPro" id="IPR017441">
    <property type="entry name" value="Protein_kinase_ATP_BS"/>
</dbReference>
<evidence type="ECO:0000313" key="23">
    <source>
        <dbReference type="EnsemblPlants" id="OPUNC07G16090.1"/>
    </source>
</evidence>
<proteinExistence type="predicted"/>
<dbReference type="SMART" id="SM00220">
    <property type="entry name" value="S_TKc"/>
    <property type="match status" value="5"/>
</dbReference>
<feature type="domain" description="Gnk2-homologous" evidence="22">
    <location>
        <begin position="656"/>
        <end position="762"/>
    </location>
</feature>
<feature type="domain" description="Gnk2-homologous" evidence="22">
    <location>
        <begin position="2669"/>
        <end position="2773"/>
    </location>
</feature>
<keyword evidence="3" id="KW-0597">Phosphoprotein</keyword>
<reference evidence="23" key="1">
    <citation type="submission" date="2015-04" db="UniProtKB">
        <authorList>
            <consortium name="EnsemblPlants"/>
        </authorList>
    </citation>
    <scope>IDENTIFICATION</scope>
</reference>
<feature type="binding site" evidence="17">
    <location>
        <position position="2406"/>
    </location>
    <ligand>
        <name>ATP</name>
        <dbReference type="ChEBI" id="CHEBI:30616"/>
    </ligand>
</feature>
<evidence type="ECO:0000313" key="24">
    <source>
        <dbReference type="Proteomes" id="UP000026962"/>
    </source>
</evidence>
<keyword evidence="24" id="KW-1185">Reference proteome</keyword>
<feature type="transmembrane region" description="Helical" evidence="19">
    <location>
        <begin position="2024"/>
        <end position="2048"/>
    </location>
</feature>
<dbReference type="FunFam" id="3.30.200.20:FF:000015">
    <property type="entry name" value="Somatic embryogenesis receptor kinase 1"/>
    <property type="match status" value="1"/>
</dbReference>
<feature type="compositionally biased region" description="Polar residues" evidence="18">
    <location>
        <begin position="663"/>
        <end position="681"/>
    </location>
</feature>
<feature type="region of interest" description="Disordered" evidence="18">
    <location>
        <begin position="1550"/>
        <end position="1572"/>
    </location>
</feature>
<evidence type="ECO:0000256" key="13">
    <source>
        <dbReference type="ARBA" id="ARBA00023136"/>
    </source>
</evidence>
<feature type="domain" description="Gnk2-homologous" evidence="22">
    <location>
        <begin position="2051"/>
        <end position="2156"/>
    </location>
</feature>
<dbReference type="FunFam" id="3.30.200.20:FF:000142">
    <property type="entry name" value="Cysteine-rich receptor-like protein kinase 10"/>
    <property type="match status" value="2"/>
</dbReference>
<evidence type="ECO:0000256" key="16">
    <source>
        <dbReference type="ARBA" id="ARBA00023180"/>
    </source>
</evidence>
<feature type="domain" description="Protein kinase" evidence="21">
    <location>
        <begin position="2377"/>
        <end position="2663"/>
    </location>
</feature>
<feature type="domain" description="Gnk2-homologous" evidence="22">
    <location>
        <begin position="767"/>
        <end position="878"/>
    </location>
</feature>
<dbReference type="PROSITE" id="PS00108">
    <property type="entry name" value="PROTEIN_KINASE_ST"/>
    <property type="match status" value="5"/>
</dbReference>
<evidence type="ECO:0000256" key="4">
    <source>
        <dbReference type="ARBA" id="ARBA00022679"/>
    </source>
</evidence>
<feature type="domain" description="Gnk2-homologous" evidence="22">
    <location>
        <begin position="2167"/>
        <end position="2281"/>
    </location>
</feature>
<dbReference type="HOGENOM" id="CLU_000236_0_0_1"/>
<feature type="binding site" evidence="17">
    <location>
        <position position="3023"/>
    </location>
    <ligand>
        <name>ATP</name>
        <dbReference type="ChEBI" id="CHEBI:30616"/>
    </ligand>
</feature>
<keyword evidence="4" id="KW-0808">Transferase</keyword>
<dbReference type="FunFam" id="3.30.430.20:FF:000004">
    <property type="entry name" value="Receptor-like serine-threonine protein kinase"/>
    <property type="match status" value="2"/>
</dbReference>
<feature type="domain" description="Protein kinase" evidence="21">
    <location>
        <begin position="986"/>
        <end position="1273"/>
    </location>
</feature>
<evidence type="ECO:0000256" key="5">
    <source>
        <dbReference type="ARBA" id="ARBA00022692"/>
    </source>
</evidence>
<keyword evidence="15" id="KW-0675">Receptor</keyword>
<dbReference type="GO" id="GO:0005524">
    <property type="term" value="F:ATP binding"/>
    <property type="evidence" value="ECO:0007669"/>
    <property type="project" value="UniProtKB-UniRule"/>
</dbReference>
<dbReference type="InterPro" id="IPR038408">
    <property type="entry name" value="GNK2_sf"/>
</dbReference>
<evidence type="ECO:0000256" key="9">
    <source>
        <dbReference type="ARBA" id="ARBA00022777"/>
    </source>
</evidence>
<dbReference type="FunFam" id="1.10.510.10:FF:000129">
    <property type="entry name" value="cysteine-rich receptor-like protein kinase 10"/>
    <property type="match status" value="2"/>
</dbReference>
<feature type="chain" id="PRO_5002366859" evidence="20">
    <location>
        <begin position="31"/>
        <end position="3320"/>
    </location>
</feature>
<reference evidence="23" key="2">
    <citation type="submission" date="2018-05" db="EMBL/GenBank/DDBJ databases">
        <title>OpunRS2 (Oryza punctata Reference Sequence Version 2).</title>
        <authorList>
            <person name="Zhang J."/>
            <person name="Kudrna D."/>
            <person name="Lee S."/>
            <person name="Talag J."/>
            <person name="Welchert J."/>
            <person name="Wing R.A."/>
        </authorList>
    </citation>
    <scope>NUCLEOTIDE SEQUENCE [LARGE SCALE GENOMIC DNA]</scope>
</reference>
<evidence type="ECO:0000256" key="7">
    <source>
        <dbReference type="ARBA" id="ARBA00022737"/>
    </source>
</evidence>
<feature type="binding site" evidence="17">
    <location>
        <position position="386"/>
    </location>
    <ligand>
        <name>ATP</name>
        <dbReference type="ChEBI" id="CHEBI:30616"/>
    </ligand>
</feature>
<evidence type="ECO:0000256" key="19">
    <source>
        <dbReference type="SAM" id="Phobius"/>
    </source>
</evidence>
<evidence type="ECO:0000256" key="8">
    <source>
        <dbReference type="ARBA" id="ARBA00022741"/>
    </source>
</evidence>
<feature type="domain" description="Gnk2-homologous" evidence="22">
    <location>
        <begin position="2788"/>
        <end position="2899"/>
    </location>
</feature>
<feature type="region of interest" description="Disordered" evidence="18">
    <location>
        <begin position="655"/>
        <end position="681"/>
    </location>
</feature>
<evidence type="ECO:0000256" key="3">
    <source>
        <dbReference type="ARBA" id="ARBA00022553"/>
    </source>
</evidence>
<evidence type="ECO:0000256" key="1">
    <source>
        <dbReference type="ARBA" id="ARBA00004167"/>
    </source>
</evidence>
<evidence type="ECO:0000256" key="17">
    <source>
        <dbReference type="PROSITE-ProRule" id="PRU10141"/>
    </source>
</evidence>
<evidence type="ECO:0000259" key="22">
    <source>
        <dbReference type="PROSITE" id="PS51473"/>
    </source>
</evidence>
<keyword evidence="10" id="KW-0611">Plant defense</keyword>
<dbReference type="FunFam" id="3.30.430.20:FF:000018">
    <property type="entry name" value="Cysteine-rich receptor-like protein kinase 10"/>
    <property type="match status" value="1"/>
</dbReference>
<dbReference type="PROSITE" id="PS00107">
    <property type="entry name" value="PROTEIN_KINASE_ATP"/>
    <property type="match status" value="5"/>
</dbReference>
<dbReference type="Pfam" id="PF00069">
    <property type="entry name" value="Pkinase"/>
    <property type="match status" value="3"/>
</dbReference>
<feature type="binding site" evidence="17">
    <location>
        <position position="1015"/>
    </location>
    <ligand>
        <name>ATP</name>
        <dbReference type="ChEBI" id="CHEBI:30616"/>
    </ligand>
</feature>
<feature type="transmembrane region" description="Helical" evidence="19">
    <location>
        <begin position="921"/>
        <end position="944"/>
    </location>
</feature>
<dbReference type="Gene3D" id="3.30.200.20">
    <property type="entry name" value="Phosphorylase Kinase, domain 1"/>
    <property type="match status" value="5"/>
</dbReference>
<feature type="domain" description="Gnk2-homologous" evidence="22">
    <location>
        <begin position="1431"/>
        <end position="1539"/>
    </location>
</feature>
<name>A0A0E0LLP3_ORYPU</name>
<evidence type="ECO:0000256" key="12">
    <source>
        <dbReference type="ARBA" id="ARBA00022989"/>
    </source>
</evidence>
<keyword evidence="5 19" id="KW-0812">Transmembrane</keyword>
<dbReference type="GO" id="GO:0042742">
    <property type="term" value="P:defense response to bacterium"/>
    <property type="evidence" value="ECO:0007669"/>
    <property type="project" value="UniProtKB-ARBA"/>
</dbReference>
<dbReference type="GO" id="GO:0004674">
    <property type="term" value="F:protein serine/threonine kinase activity"/>
    <property type="evidence" value="ECO:0007669"/>
    <property type="project" value="UniProtKB-KW"/>
</dbReference>
<dbReference type="PROSITE" id="PS50011">
    <property type="entry name" value="PROTEIN_KINASE_DOM"/>
    <property type="match status" value="5"/>
</dbReference>
<dbReference type="Proteomes" id="UP000026962">
    <property type="component" value="Chromosome 7"/>
</dbReference>
<evidence type="ECO:0000256" key="18">
    <source>
        <dbReference type="SAM" id="MobiDB-lite"/>
    </source>
</evidence>
<feature type="signal peptide" evidence="20">
    <location>
        <begin position="1"/>
        <end position="30"/>
    </location>
</feature>
<dbReference type="CDD" id="cd23509">
    <property type="entry name" value="Gnk2-like"/>
    <property type="match status" value="10"/>
</dbReference>
<feature type="domain" description="Gnk2-homologous" evidence="22">
    <location>
        <begin position="31"/>
        <end position="135"/>
    </location>
</feature>
<keyword evidence="11 17" id="KW-0067">ATP-binding</keyword>
<dbReference type="EnsemblPlants" id="OPUNC07G16090.1">
    <property type="protein sequence ID" value="OPUNC07G16090.1"/>
    <property type="gene ID" value="OPUNC07G16090"/>
</dbReference>
<dbReference type="FunFam" id="3.30.200.20:FF:000177">
    <property type="entry name" value="Cysteine-rich receptor-like protein kinase 2"/>
    <property type="match status" value="2"/>
</dbReference>
<dbReference type="CDD" id="cd14066">
    <property type="entry name" value="STKc_IRAK"/>
    <property type="match status" value="5"/>
</dbReference>
<evidence type="ECO:0000256" key="10">
    <source>
        <dbReference type="ARBA" id="ARBA00022821"/>
    </source>
</evidence>
<protein>
    <submittedName>
        <fullName evidence="23">Uncharacterized protein</fullName>
    </submittedName>
</protein>
<dbReference type="Pfam" id="PF01657">
    <property type="entry name" value="Stress-antifung"/>
    <property type="match status" value="10"/>
</dbReference>
<dbReference type="STRING" id="4537.A0A0E0LLP3"/>
<dbReference type="GO" id="GO:0005886">
    <property type="term" value="C:plasma membrane"/>
    <property type="evidence" value="ECO:0007669"/>
    <property type="project" value="TreeGrafter"/>
</dbReference>
<dbReference type="InterPro" id="IPR011009">
    <property type="entry name" value="Kinase-like_dom_sf"/>
</dbReference>
<feature type="compositionally biased region" description="Pro residues" evidence="18">
    <location>
        <begin position="1550"/>
        <end position="1570"/>
    </location>
</feature>
<dbReference type="SUPFAM" id="SSF56112">
    <property type="entry name" value="Protein kinase-like (PK-like)"/>
    <property type="match status" value="5"/>
</dbReference>
<keyword evidence="2" id="KW-0723">Serine/threonine-protein kinase</keyword>
<dbReference type="eggNOG" id="ENOG502QQ5C">
    <property type="taxonomic scope" value="Eukaryota"/>
</dbReference>
<keyword evidence="7" id="KW-0677">Repeat</keyword>
<keyword evidence="13 19" id="KW-0472">Membrane</keyword>
<evidence type="ECO:0000256" key="11">
    <source>
        <dbReference type="ARBA" id="ARBA00022840"/>
    </source>
</evidence>
<keyword evidence="12 19" id="KW-1133">Transmembrane helix</keyword>
<dbReference type="Gene3D" id="1.10.510.10">
    <property type="entry name" value="Transferase(Phosphotransferase) domain 1"/>
    <property type="match status" value="5"/>
</dbReference>
<evidence type="ECO:0000256" key="6">
    <source>
        <dbReference type="ARBA" id="ARBA00022729"/>
    </source>
</evidence>
<feature type="transmembrane region" description="Helical" evidence="19">
    <location>
        <begin position="295"/>
        <end position="317"/>
    </location>
</feature>
<feature type="transmembrane region" description="Helical" evidence="19">
    <location>
        <begin position="2933"/>
        <end position="2956"/>
    </location>
</feature>
<accession>A0A0E0LLP3</accession>
<dbReference type="Gramene" id="OPUNC07G16090.1">
    <property type="protein sequence ID" value="OPUNC07G16090.1"/>
    <property type="gene ID" value="OPUNC07G16090"/>
</dbReference>
<keyword evidence="6 20" id="KW-0732">Signal</keyword>
<evidence type="ECO:0000256" key="2">
    <source>
        <dbReference type="ARBA" id="ARBA00022527"/>
    </source>
</evidence>
<feature type="domain" description="Protein kinase" evidence="21">
    <location>
        <begin position="1645"/>
        <end position="1916"/>
    </location>
</feature>
<dbReference type="PANTHER" id="PTHR27002:SF347">
    <property type="entry name" value="OS07G0537000 PROTEIN"/>
    <property type="match status" value="1"/>
</dbReference>
<evidence type="ECO:0000256" key="20">
    <source>
        <dbReference type="SAM" id="SignalP"/>
    </source>
</evidence>
<evidence type="ECO:0000259" key="21">
    <source>
        <dbReference type="PROSITE" id="PS50011"/>
    </source>
</evidence>
<dbReference type="InterPro" id="IPR002902">
    <property type="entry name" value="GNK2"/>
</dbReference>
<dbReference type="Gene3D" id="3.30.430.20">
    <property type="entry name" value="Gnk2 domain, C-X8-C-X2-C motif"/>
    <property type="match status" value="10"/>
</dbReference>
<feature type="transmembrane region" description="Helical" evidence="19">
    <location>
        <begin position="2317"/>
        <end position="2340"/>
    </location>
</feature>
<dbReference type="PANTHER" id="PTHR27002">
    <property type="entry name" value="RECEPTOR-LIKE SERINE/THREONINE-PROTEIN KINASE SD1-8"/>
    <property type="match status" value="1"/>
</dbReference>
<dbReference type="FunFam" id="3.30.430.20:FF:000010">
    <property type="entry name" value="Cysteine-rich receptor-like protein kinase 10"/>
    <property type="match status" value="1"/>
</dbReference>
<dbReference type="InterPro" id="IPR008271">
    <property type="entry name" value="Ser/Thr_kinase_AS"/>
</dbReference>
<keyword evidence="9" id="KW-0418">Kinase</keyword>
<dbReference type="InterPro" id="IPR001245">
    <property type="entry name" value="Ser-Thr/Tyr_kinase_cat_dom"/>
</dbReference>
<feature type="transmembrane region" description="Helical" evidence="19">
    <location>
        <begin position="1582"/>
        <end position="1602"/>
    </location>
</feature>
<organism evidence="23">
    <name type="scientific">Oryza punctata</name>
    <name type="common">Red rice</name>
    <dbReference type="NCBI Taxonomy" id="4537"/>
    <lineage>
        <taxon>Eukaryota</taxon>
        <taxon>Viridiplantae</taxon>
        <taxon>Streptophyta</taxon>
        <taxon>Embryophyta</taxon>
        <taxon>Tracheophyta</taxon>
        <taxon>Spermatophyta</taxon>
        <taxon>Magnoliopsida</taxon>
        <taxon>Liliopsida</taxon>
        <taxon>Poales</taxon>
        <taxon>Poaceae</taxon>
        <taxon>BOP clade</taxon>
        <taxon>Oryzoideae</taxon>
        <taxon>Oryzeae</taxon>
        <taxon>Oryzinae</taxon>
        <taxon>Oryza</taxon>
    </lineage>
</organism>
<keyword evidence="14" id="KW-1015">Disulfide bond</keyword>
<sequence length="3320" mass="364052">MAAYHGHLPAGLAAVAAALLASLLPPLVAGQSLGQLCGNSGNYTRNDTYHANLQRLSATLPKNTSSSRTLFAKDSLGAVPDIVYALALCRGDANASACADCIATAFQDAQQLCPYNKDATVFYDPCVLRFSNQNFIASPTAGGGAALILMNTQNVSAPAKVFDAAVGVLINATADYAATNSSRRFGTGEEGFDRSKIYGLAQCTPDMSPADCRSCLGNMIAMMPDYFSRKQGGRILGLRCNYRYEIYPFFNGVSLLQLPAASLGAPPAPSPAAVNVTPPATTTSTKRRGNTTHRVLAIALPIVAAILAAVVICFYIWKRKTERARKSSIADPTNPEDIESIDSLILSISTLRVATDNFDDSNKLGEGGFGAVYKGVLPGDQEIAVKRLSQCSRQGIEELKNELVLVAKLQHKNLVRLLGVCLEEHEKLLVYEYMPNKSLDTVLFDPDRSNVLDWWKRLKIVNGIARGLQYLHEDSQLKIIHRDLKASNVLLDSDFNPKISDFGLARLFGNDQSQDVTNRVVGTYGYMAPEYAMRGHYSIKSDVFSFGVLVLEIVTGRKNNVSYDSEQSVDLLSLVWEHWLAGTVVELADSSMAGHCPGEQILKCVHIGLLCVQEDPTERPMMSMVNVMLSSSTVSFQAPSRPAFCIQKSSVNSESYSEPFRGANQSTDRSPMSPNENLQNRPNMGQIPASSSPTLFAAGRVGDPPDMVYGLALCRGDSTNATACAACVAAAFQDGQQLCAYIKEVTVFYDDLCYLRFSNRNFLATDENFEAYFRKVRNVTAPAEVFDAAVVALLNATADYAAANSSRRFATGVEAFRGWGVHDIYALVQCTPDMSPARCRSCLAGIISWVNDPNYFSGSPTGRILGVRCNYWYDLHPFFPGSPVLHLEAPAFDVAPPSPSPSPVAADTTPPADRAGRKWKAVTISASVAGSIVFVLIISGSVFICFKRRKTSKNQNTPIIPAPNKIERGKCAIFDLPTLKNATDNFSDSNKLGEGGFGTVYRGKLGNGQEVAVKKLSQAQYTREGLNQLHNELQLLADLQHKNFVRLLGFCSVQDEMMLVYEHIKSGSLDNFLFDISRGKTINWEQRYNIILGIAKGILYLHEDSSIRIIHRDLKANNILLDENMNPKIADFGLARLLGGGHTQTKTARVVGTYGYMAPEYALFGKVSPKIDIFSFGVLVLEIVTGRRNSSFDNGNNAVNLLTEVWNCWTKGTALQLADQSLDGYSNSRVLRCIHIGLLCVQENPIDRPSISSVILMLTRRRIKLQQPRQPAFFFGGDFSSVYQRQHRHRNYMYDKTMARHRVRCLLAAALLLAPLAVAQPWQFCGQSGNYSANGTYQSNLAQLSATLPKNASASRTLFAKDSLGAVPDIVYALALCRGDTANSSACESCVANAFQDAQQLCPYNKEVFIVYDLCYLRFSNLNFIASATDNGNPMMLMNSQNASATAEVFDAAVATLLNATTTYAVVNSSRRFATGEEAFDTADPTIYGLSQCTPDVSPDDCRSCLGDIIALIPQYFGRKRGARVIGTRCNYRYEVYSFFTGGSMLRLPAPAPAPPPAQGPANMTPPAPPGETKKNKIGTTLAIALPLVVVLLATVAICLSVQRWRRRSRSKQQHSYSIQMREDIESVDSLFIDLSTLRAATCNFSERNRLGEGGFGSVYKGVLPNGEEIAVKRLSMSSGQGIEELKNELVLVAKLQHKNLVRLVGVCLQEHEKLLVYEYMPNRSIDTILFDLDKRKELDWGKRFRIINGIARGLQYLHEDSQLRIIHRDLKASNVLLDSDYTPKISDFGLARLFGGDQTREITRRVVGTYGYMAPEYAMRGHYSVKSDVFSFGILIIEIVTGRRSSGSYSFDQSNDLLSLVWEHWTMGTILEMMDPSLTSHAPRDQMLKCVHIGLLCVQDNPADRPMMSTVNIMLSSNTVSLQSPSKPSFFIPRSATDSNIYSESYPLTSQPIRRSGVVSVNDVYLPCTDAVVEVPDDVPPELALPPPPFFLAQNAGLDGARSETSCRARFVRQRREKRILRCILPTAAMLAVAVVVVVAVLLPLAAAQQPMQFSSCASGAYAANSTYEANLALLAAALPANASSTAAAGYATATVGVVPDQVSALALCRGDANATACRSCVAASFRVAQRDCPSSKDATTYQDDCVVRFSDQRFLDFVGVNSPVSELYSDSDNNITAVPVAWFNAAVVALMNATVDTAVAAGNNSTNTKKYFATAVEDFDPKHYPKIYGMAQCAPVMTAAQCRSCLGGFVSSIPWFLNGKPGGRVLGIWCNLRYSVKPFYQGQPMLQISAPPEPPPPAVPLLAAPPTRTARTRRIAGISAGVACFVILMLILSAYAFIRFKRKKAAKKDNLLKKMARGKCTIFDLYTLKEATENFSEKHKLGEGGFGTVYKGKLPDGQEIAVKKLIESCGHGLNQLHNEVLVLAQLQHKNLVRLQGFCVHKDEMLLVYEYMKNGSLDNFLFDASRGNILSWDQQYNIILGIAKGIMYLHEDSSIRIIHRDLKANNVLLDEDMDPKIADFGLARLLGGGHTHTMTTRVVGTYGYMAPEYAIHGNVSPKIDIFSFGVMVLEIVTKRKNCSSGDGTTDTLNLLSDVWSCWTEGVISQVIDQSLEGHFRNQALRCIHIGLLCVQSDPDDRPDIPSVIFMLTRDNMELQPPTEPAFFFNGDSNSASQPSDQRVYVYDRMFDANLNLLAAALPANVSASPAGFAVATVGTDPDQVFALALCRGDVNASACSACVAAAFVDGKKICPGINGVTVYEDACVVRFSGQRFMDFLSPDQWQVTEMLWAPDQASESVNVPAVGWFDAAVAKILAAMVDHAVAEAGNSTTKKYFVTGKEEFDPNIYGFAQCVPDLTPAQCNDCLKSLLFEAKQWYLGKSLSWVRINSVWCRLMYSVQPFYGGRAMLELSAPPPPTVEAPVLSPKPGAGKKKSAAVIAAGFASSVMVLLILSVFAFLRFRRRTKVTETDHPLRKITRAQCLIFDLPALQEATENFSENNKLGEGGYGIVYKGVLSDGQEVAVKKLLGTSGHGLDQLQNEVLLLAELQHKNLVRLQGFCLHQGETLLVYEYVKNRSLDNFLFDTSRGNALNWEQLYNIIFGIAKGILYLHEDSSLRIIHRDLKPNNILLGEDMEPKIADFGLARLLGEGHTNTRTTRIVGTFGYMAPEYAIHGNVSTKIDVFSFGVLVLEIVTRRRNFNSEDHDRGNLLSDVWNCWTKGTVTQLIDQSFEGQFRSQVLRCIHVGLLCVQSDPDDRPHMSSVIFMLSRENMNLQPPAQPAFCFDGDSNSGSQPSEQLVYDQPNAIYEKDISVNKITITDIYPR</sequence>
<dbReference type="PROSITE" id="PS51473">
    <property type="entry name" value="GNK2"/>
    <property type="match status" value="10"/>
</dbReference>
<dbReference type="FunFam" id="3.30.430.20:FF:000006">
    <property type="entry name" value="Receptor-like serine-threonine protein kinase"/>
    <property type="match status" value="2"/>
</dbReference>
<feature type="domain" description="Gnk2-homologous" evidence="22">
    <location>
        <begin position="1319"/>
        <end position="1424"/>
    </location>
</feature>
<keyword evidence="16" id="KW-0325">Glycoprotein</keyword>
<evidence type="ECO:0000256" key="14">
    <source>
        <dbReference type="ARBA" id="ARBA00023157"/>
    </source>
</evidence>
<feature type="domain" description="Protein kinase" evidence="21">
    <location>
        <begin position="358"/>
        <end position="629"/>
    </location>
</feature>
<dbReference type="Pfam" id="PF07714">
    <property type="entry name" value="PK_Tyr_Ser-Thr"/>
    <property type="match status" value="2"/>
</dbReference>
<dbReference type="GO" id="GO:0009737">
    <property type="term" value="P:response to abscisic acid"/>
    <property type="evidence" value="ECO:0007669"/>
    <property type="project" value="UniProtKB-ARBA"/>
</dbReference>
<feature type="domain" description="Gnk2-homologous" evidence="22">
    <location>
        <begin position="143"/>
        <end position="249"/>
    </location>
</feature>
<feature type="binding site" evidence="17">
    <location>
        <position position="1673"/>
    </location>
    <ligand>
        <name>ATP</name>
        <dbReference type="ChEBI" id="CHEBI:30616"/>
    </ligand>
</feature>
<comment type="subcellular location">
    <subcellularLocation>
        <location evidence="1">Membrane</location>
        <topology evidence="1">Single-pass membrane protein</topology>
    </subcellularLocation>
</comment>
<dbReference type="FunFam" id="1.10.510.10:FF:000343">
    <property type="entry name" value="Cysteine-rich receptor-like protein kinase 28"/>
    <property type="match status" value="3"/>
</dbReference>